<evidence type="ECO:0000256" key="10">
    <source>
        <dbReference type="RuleBase" id="RU003376"/>
    </source>
</evidence>
<dbReference type="PANTHER" id="PTHR11403">
    <property type="entry name" value="CYTOCHROME C OXIDASE SUBUNIT III"/>
    <property type="match status" value="1"/>
</dbReference>
<gene>
    <name evidence="11" type="ORF">Tchl_0671</name>
</gene>
<evidence type="ECO:0000256" key="7">
    <source>
        <dbReference type="ARBA" id="ARBA00023136"/>
    </source>
</evidence>
<evidence type="ECO:0000256" key="6">
    <source>
        <dbReference type="ARBA" id="ARBA00022989"/>
    </source>
</evidence>
<dbReference type="Pfam" id="PF00510">
    <property type="entry name" value="COX3"/>
    <property type="match status" value="1"/>
</dbReference>
<keyword evidence="11" id="KW-0560">Oxidoreductase</keyword>
<dbReference type="KEGG" id="tcl:Tchl_0671"/>
<evidence type="ECO:0000256" key="1">
    <source>
        <dbReference type="ARBA" id="ARBA00004141"/>
    </source>
</evidence>
<dbReference type="STRING" id="96773.Tchl_0671"/>
<dbReference type="EC" id="7.1.1.9" evidence="3"/>
<dbReference type="InterPro" id="IPR024791">
    <property type="entry name" value="Cyt_c/ubiquinol_Oxase_su3"/>
</dbReference>
<dbReference type="Gene3D" id="1.20.120.80">
    <property type="entry name" value="Cytochrome c oxidase, subunit III, four-helix bundle"/>
    <property type="match status" value="1"/>
</dbReference>
<dbReference type="Proteomes" id="UP000185739">
    <property type="component" value="Chromosome"/>
</dbReference>
<dbReference type="PROSITE" id="PS50253">
    <property type="entry name" value="COX3"/>
    <property type="match status" value="1"/>
</dbReference>
<keyword evidence="12" id="KW-1185">Reference proteome</keyword>
<comment type="subcellular location">
    <subcellularLocation>
        <location evidence="10">Cell membrane</location>
        <topology evidence="10">Multi-pass membrane protein</topology>
    </subcellularLocation>
    <subcellularLocation>
        <location evidence="1">Membrane</location>
        <topology evidence="1">Multi-pass membrane protein</topology>
    </subcellularLocation>
</comment>
<keyword evidence="6" id="KW-1133">Transmembrane helix</keyword>
<evidence type="ECO:0000256" key="5">
    <source>
        <dbReference type="ARBA" id="ARBA00022967"/>
    </source>
</evidence>
<evidence type="ECO:0000256" key="8">
    <source>
        <dbReference type="ARBA" id="ARBA00031400"/>
    </source>
</evidence>
<keyword evidence="4 10" id="KW-0812">Transmembrane</keyword>
<dbReference type="RefSeq" id="WP_075147140.1">
    <property type="nucleotide sequence ID" value="NZ_CP018839.1"/>
</dbReference>
<protein>
    <recommendedName>
        <fullName evidence="3">cytochrome-c oxidase</fullName>
        <ecNumber evidence="3">7.1.1.9</ecNumber>
    </recommendedName>
    <alternativeName>
        <fullName evidence="8">Cytochrome aa3 subunit 3</fullName>
    </alternativeName>
    <alternativeName>
        <fullName evidence="9">Cytochrome c oxidase polypeptide III</fullName>
    </alternativeName>
</protein>
<dbReference type="InterPro" id="IPR000298">
    <property type="entry name" value="Cyt_c_oxidase-like_su3"/>
</dbReference>
<evidence type="ECO:0000256" key="3">
    <source>
        <dbReference type="ARBA" id="ARBA00012949"/>
    </source>
</evidence>
<evidence type="ECO:0000256" key="9">
    <source>
        <dbReference type="ARBA" id="ARBA00031625"/>
    </source>
</evidence>
<evidence type="ECO:0000256" key="2">
    <source>
        <dbReference type="ARBA" id="ARBA00010581"/>
    </source>
</evidence>
<dbReference type="FunFam" id="1.20.120.80:FF:000003">
    <property type="entry name" value="Cytochrome c oxidase subunit 3"/>
    <property type="match status" value="1"/>
</dbReference>
<dbReference type="OrthoDB" id="9810850at2"/>
<reference evidence="11 12" key="1">
    <citation type="submission" date="2016-12" db="EMBL/GenBank/DDBJ databases">
        <title>Complete genome sequence of Thauera chlorobenzoica, a Betaproteobacterium degrading haloaromatics anaerobically to CO2 and halides.</title>
        <authorList>
            <person name="Goris T."/>
            <person name="Mergelsberg M."/>
            <person name="Boll M."/>
        </authorList>
    </citation>
    <scope>NUCLEOTIDE SEQUENCE [LARGE SCALE GENOMIC DNA]</scope>
    <source>
        <strain evidence="11 12">3CB1</strain>
    </source>
</reference>
<dbReference type="Gene3D" id="1.10.287.70">
    <property type="match status" value="1"/>
</dbReference>
<dbReference type="GO" id="GO:0016491">
    <property type="term" value="F:oxidoreductase activity"/>
    <property type="evidence" value="ECO:0007669"/>
    <property type="project" value="UniProtKB-KW"/>
</dbReference>
<dbReference type="SUPFAM" id="SSF81452">
    <property type="entry name" value="Cytochrome c oxidase subunit III-like"/>
    <property type="match status" value="1"/>
</dbReference>
<dbReference type="GO" id="GO:0004129">
    <property type="term" value="F:cytochrome-c oxidase activity"/>
    <property type="evidence" value="ECO:0007669"/>
    <property type="project" value="UniProtKB-EC"/>
</dbReference>
<dbReference type="InterPro" id="IPR035973">
    <property type="entry name" value="Cyt_c_oxidase_su3-like_sf"/>
</dbReference>
<dbReference type="PANTHER" id="PTHR11403:SF7">
    <property type="entry name" value="CYTOCHROME C OXIDASE SUBUNIT 3"/>
    <property type="match status" value="1"/>
</dbReference>
<dbReference type="AlphaFoldDB" id="A0A1H5UMX8"/>
<evidence type="ECO:0000256" key="4">
    <source>
        <dbReference type="ARBA" id="ARBA00022692"/>
    </source>
</evidence>
<name>A0A1H5UMX8_9RHOO</name>
<keyword evidence="7" id="KW-0472">Membrane</keyword>
<sequence length="291" mass="32084">MNQASSMHSAERYFVPAPSTYPIIGALALLLFGAGAALWLNRVASGPWLFFGGVAVLVYMLFGWFGQVVRESESGLYGRRVGRSFRWSMGWFIFSEVMFFAAFFGALFYARVLAVPWLAAGANEALLWPGFTSAWPTAGPYTPSGADPFTPVGAWGIPALNTLILLSSGATLTWAHHGLLQARRGQLKLGLALTIALGLLFIGLQAYEYGHAWRELGLRLDSGIYGATFYLLTGFHGLHVTIGVLMLIVMLCRAFAGHFSPARHFGFEAAAWYWHFVDVVWLILFVVVYWL</sequence>
<comment type="similarity">
    <text evidence="2 10">Belongs to the cytochrome c oxidase subunit 3 family.</text>
</comment>
<evidence type="ECO:0000313" key="12">
    <source>
        <dbReference type="Proteomes" id="UP000185739"/>
    </source>
</evidence>
<dbReference type="EMBL" id="CP018839">
    <property type="protein sequence ID" value="APR03535.1"/>
    <property type="molecule type" value="Genomic_DNA"/>
</dbReference>
<proteinExistence type="inferred from homology"/>
<dbReference type="InterPro" id="IPR033945">
    <property type="entry name" value="Cyt_c_oxase_su3_dom"/>
</dbReference>
<accession>A0A1H5UMX8</accession>
<dbReference type="GO" id="GO:0005886">
    <property type="term" value="C:plasma membrane"/>
    <property type="evidence" value="ECO:0007669"/>
    <property type="project" value="UniProtKB-SubCell"/>
</dbReference>
<organism evidence="11 12">
    <name type="scientific">Thauera chlorobenzoica</name>
    <dbReference type="NCBI Taxonomy" id="96773"/>
    <lineage>
        <taxon>Bacteria</taxon>
        <taxon>Pseudomonadati</taxon>
        <taxon>Pseudomonadota</taxon>
        <taxon>Betaproteobacteria</taxon>
        <taxon>Rhodocyclales</taxon>
        <taxon>Zoogloeaceae</taxon>
        <taxon>Thauera</taxon>
    </lineage>
</organism>
<keyword evidence="5" id="KW-1278">Translocase</keyword>
<dbReference type="CDD" id="cd01665">
    <property type="entry name" value="Cyt_c_Oxidase_III"/>
    <property type="match status" value="1"/>
</dbReference>
<dbReference type="GO" id="GO:0019646">
    <property type="term" value="P:aerobic electron transport chain"/>
    <property type="evidence" value="ECO:0007669"/>
    <property type="project" value="InterPro"/>
</dbReference>
<dbReference type="InterPro" id="IPR013833">
    <property type="entry name" value="Cyt_c_oxidase_su3_a-hlx"/>
</dbReference>
<evidence type="ECO:0000313" key="11">
    <source>
        <dbReference type="EMBL" id="APR03535.1"/>
    </source>
</evidence>